<feature type="domain" description="Mycothiol-dependent maleylpyruvate isomerase metal-binding" evidence="1">
    <location>
        <begin position="11"/>
        <end position="129"/>
    </location>
</feature>
<dbReference type="EMBL" id="JACCBB010000001">
    <property type="protein sequence ID" value="NYD21844.1"/>
    <property type="molecule type" value="Genomic_DNA"/>
</dbReference>
<protein>
    <submittedName>
        <fullName evidence="2">Uncharacterized protein (TIGR03086 family)</fullName>
    </submittedName>
</protein>
<dbReference type="InterPro" id="IPR017520">
    <property type="entry name" value="CHP03086"/>
</dbReference>
<gene>
    <name evidence="2" type="ORF">BJ968_001384</name>
</gene>
<organism evidence="2 3">
    <name type="scientific">Kineococcus aurantiacus</name>
    <dbReference type="NCBI Taxonomy" id="37633"/>
    <lineage>
        <taxon>Bacteria</taxon>
        <taxon>Bacillati</taxon>
        <taxon>Actinomycetota</taxon>
        <taxon>Actinomycetes</taxon>
        <taxon>Kineosporiales</taxon>
        <taxon>Kineosporiaceae</taxon>
        <taxon>Kineococcus</taxon>
    </lineage>
</organism>
<keyword evidence="3" id="KW-1185">Reference proteome</keyword>
<dbReference type="RefSeq" id="WP_179750424.1">
    <property type="nucleotide sequence ID" value="NZ_BAAAGN010000005.1"/>
</dbReference>
<reference evidence="2 3" key="1">
    <citation type="submission" date="2020-07" db="EMBL/GenBank/DDBJ databases">
        <title>Sequencing the genomes of 1000 actinobacteria strains.</title>
        <authorList>
            <person name="Klenk H.-P."/>
        </authorList>
    </citation>
    <scope>NUCLEOTIDE SEQUENCE [LARGE SCALE GENOMIC DNA]</scope>
    <source>
        <strain evidence="2 3">DSM 7487</strain>
    </source>
</reference>
<comment type="caution">
    <text evidence="2">The sequence shown here is derived from an EMBL/GenBank/DDBJ whole genome shotgun (WGS) entry which is preliminary data.</text>
</comment>
<dbReference type="InterPro" id="IPR024344">
    <property type="entry name" value="MDMPI_metal-binding"/>
</dbReference>
<dbReference type="NCBIfam" id="TIGR03086">
    <property type="entry name" value="TIGR03086 family metal-binding protein"/>
    <property type="match status" value="1"/>
</dbReference>
<dbReference type="Proteomes" id="UP000521922">
    <property type="component" value="Unassembled WGS sequence"/>
</dbReference>
<dbReference type="AlphaFoldDB" id="A0A7Y9AU68"/>
<dbReference type="InterPro" id="IPR034660">
    <property type="entry name" value="DinB/YfiT-like"/>
</dbReference>
<proteinExistence type="predicted"/>
<name>A0A7Y9AU68_9ACTN</name>
<evidence type="ECO:0000313" key="3">
    <source>
        <dbReference type="Proteomes" id="UP000521922"/>
    </source>
</evidence>
<accession>A0A7Y9AU68</accession>
<dbReference type="NCBIfam" id="TIGR03083">
    <property type="entry name" value="maleylpyruvate isomerase family mycothiol-dependent enzyme"/>
    <property type="match status" value="1"/>
</dbReference>
<dbReference type="Gene3D" id="1.20.120.450">
    <property type="entry name" value="dinb family like domain"/>
    <property type="match status" value="1"/>
</dbReference>
<dbReference type="InterPro" id="IPR017517">
    <property type="entry name" value="Maleyloyr_isom"/>
</dbReference>
<dbReference type="GO" id="GO:0046872">
    <property type="term" value="F:metal ion binding"/>
    <property type="evidence" value="ECO:0007669"/>
    <property type="project" value="InterPro"/>
</dbReference>
<dbReference type="SUPFAM" id="SSF109854">
    <property type="entry name" value="DinB/YfiT-like putative metalloenzymes"/>
    <property type="match status" value="1"/>
</dbReference>
<evidence type="ECO:0000313" key="2">
    <source>
        <dbReference type="EMBL" id="NYD21844.1"/>
    </source>
</evidence>
<sequence>MTDPREPLHRAADLAGLLVAAVPADTLDRPTPCTDWDVRALLGHLVAVTTRVAHIARGGFPSDLPSLLDEEPAGGFAAAFTAGAADVRRAWADDAVLTATVHHPAGDVPGAVGATIYVQEFATHAVDLAVAIDRTDLLDEEFLAGVLQVALRVVPAQREGFPFAPPVAVADDAPAHARLAGWLGRTLPVTLPVTPPVTPPVAARAGQE</sequence>
<dbReference type="Pfam" id="PF11716">
    <property type="entry name" value="MDMPI_N"/>
    <property type="match status" value="1"/>
</dbReference>
<evidence type="ECO:0000259" key="1">
    <source>
        <dbReference type="Pfam" id="PF11716"/>
    </source>
</evidence>